<evidence type="ECO:0000313" key="8">
    <source>
        <dbReference type="EMBL" id="GIH88651.1"/>
    </source>
</evidence>
<dbReference type="GO" id="GO:0009003">
    <property type="term" value="F:signal peptidase activity"/>
    <property type="evidence" value="ECO:0007669"/>
    <property type="project" value="UniProtKB-EC"/>
</dbReference>
<organism evidence="8 9">
    <name type="scientific">Planobispora rosea</name>
    <dbReference type="NCBI Taxonomy" id="35762"/>
    <lineage>
        <taxon>Bacteria</taxon>
        <taxon>Bacillati</taxon>
        <taxon>Actinomycetota</taxon>
        <taxon>Actinomycetes</taxon>
        <taxon>Streptosporangiales</taxon>
        <taxon>Streptosporangiaceae</taxon>
        <taxon>Planobispora</taxon>
    </lineage>
</organism>
<feature type="domain" description="Peptidase S26" evidence="7">
    <location>
        <begin position="15"/>
        <end position="96"/>
    </location>
</feature>
<comment type="similarity">
    <text evidence="3">Belongs to the peptidase S26 family.</text>
</comment>
<dbReference type="InterPro" id="IPR000223">
    <property type="entry name" value="Pept_S26A_signal_pept_1"/>
</dbReference>
<evidence type="ECO:0000256" key="2">
    <source>
        <dbReference type="ARBA" id="ARBA00004401"/>
    </source>
</evidence>
<protein>
    <recommendedName>
        <fullName evidence="4">signal peptidase I</fullName>
        <ecNumber evidence="4">3.4.21.89</ecNumber>
    </recommendedName>
</protein>
<sequence length="152" mass="15839">MRAAAPVAAVAACLAAVAGGLVWVRRRYVVVSVHGPSMEPAYRSGDRVWVRRVPVTAVRAGQVVVVGLAFPEGWDLAAGKSWSIKRVAAAPGDPVPRDGFAALERVPGTTVPDGCLVVSGDNADHSYDSRHCGYVPGDRLLGVVVRGSAGNR</sequence>
<feature type="domain" description="Peptidase S26" evidence="7">
    <location>
        <begin position="108"/>
        <end position="144"/>
    </location>
</feature>
<evidence type="ECO:0000256" key="4">
    <source>
        <dbReference type="ARBA" id="ARBA00013208"/>
    </source>
</evidence>
<feature type="active site" evidence="6">
    <location>
        <position position="85"/>
    </location>
</feature>
<comment type="subcellular location">
    <subcellularLocation>
        <location evidence="2">Cell membrane</location>
        <topology evidence="2">Single-pass type II membrane protein</topology>
    </subcellularLocation>
</comment>
<dbReference type="Proteomes" id="UP000655044">
    <property type="component" value="Unassembled WGS sequence"/>
</dbReference>
<keyword evidence="5" id="KW-0378">Hydrolase</keyword>
<dbReference type="EMBL" id="BOOI01000086">
    <property type="protein sequence ID" value="GIH88651.1"/>
    <property type="molecule type" value="Genomic_DNA"/>
</dbReference>
<comment type="catalytic activity">
    <reaction evidence="1">
        <text>Cleavage of hydrophobic, N-terminal signal or leader sequences from secreted and periplasmic proteins.</text>
        <dbReference type="EC" id="3.4.21.89"/>
    </reaction>
</comment>
<dbReference type="EC" id="3.4.21.89" evidence="4"/>
<dbReference type="RefSeq" id="WP_068925672.1">
    <property type="nucleotide sequence ID" value="NZ_BMQP01000056.1"/>
</dbReference>
<feature type="active site" evidence="6">
    <location>
        <position position="37"/>
    </location>
</feature>
<evidence type="ECO:0000259" key="7">
    <source>
        <dbReference type="Pfam" id="PF10502"/>
    </source>
</evidence>
<name>A0A8J3WIA0_PLARO</name>
<reference evidence="8" key="1">
    <citation type="submission" date="2021-01" db="EMBL/GenBank/DDBJ databases">
        <title>Whole genome shotgun sequence of Planobispora rosea NBRC 15558.</title>
        <authorList>
            <person name="Komaki H."/>
            <person name="Tamura T."/>
        </authorList>
    </citation>
    <scope>NUCLEOTIDE SEQUENCE</scope>
    <source>
        <strain evidence="8">NBRC 15558</strain>
    </source>
</reference>
<evidence type="ECO:0000256" key="5">
    <source>
        <dbReference type="ARBA" id="ARBA00022801"/>
    </source>
</evidence>
<dbReference type="InterPro" id="IPR036286">
    <property type="entry name" value="LexA/Signal_pep-like_sf"/>
</dbReference>
<dbReference type="InterPro" id="IPR019758">
    <property type="entry name" value="Pept_S26A_signal_pept_1_CS"/>
</dbReference>
<evidence type="ECO:0000256" key="3">
    <source>
        <dbReference type="ARBA" id="ARBA00009370"/>
    </source>
</evidence>
<dbReference type="PROSITE" id="PS00761">
    <property type="entry name" value="SPASE_I_3"/>
    <property type="match status" value="1"/>
</dbReference>
<dbReference type="PANTHER" id="PTHR43390:SF1">
    <property type="entry name" value="CHLOROPLAST PROCESSING PEPTIDASE"/>
    <property type="match status" value="1"/>
</dbReference>
<gene>
    <name evidence="8" type="ORF">Pro02_70590</name>
</gene>
<comment type="caution">
    <text evidence="8">The sequence shown here is derived from an EMBL/GenBank/DDBJ whole genome shotgun (WGS) entry which is preliminary data.</text>
</comment>
<dbReference type="Gene3D" id="2.10.109.10">
    <property type="entry name" value="Umud Fragment, subunit A"/>
    <property type="match status" value="1"/>
</dbReference>
<evidence type="ECO:0000313" key="9">
    <source>
        <dbReference type="Proteomes" id="UP000655044"/>
    </source>
</evidence>
<dbReference type="PRINTS" id="PR00727">
    <property type="entry name" value="LEADERPTASE"/>
</dbReference>
<proteinExistence type="inferred from homology"/>
<evidence type="ECO:0000256" key="1">
    <source>
        <dbReference type="ARBA" id="ARBA00000677"/>
    </source>
</evidence>
<dbReference type="GO" id="GO:0004252">
    <property type="term" value="F:serine-type endopeptidase activity"/>
    <property type="evidence" value="ECO:0007669"/>
    <property type="project" value="InterPro"/>
</dbReference>
<dbReference type="PANTHER" id="PTHR43390">
    <property type="entry name" value="SIGNAL PEPTIDASE I"/>
    <property type="match status" value="1"/>
</dbReference>
<dbReference type="AlphaFoldDB" id="A0A8J3WIA0"/>
<evidence type="ECO:0000256" key="6">
    <source>
        <dbReference type="PIRSR" id="PIRSR600223-1"/>
    </source>
</evidence>
<dbReference type="GO" id="GO:0006465">
    <property type="term" value="P:signal peptide processing"/>
    <property type="evidence" value="ECO:0007669"/>
    <property type="project" value="InterPro"/>
</dbReference>
<keyword evidence="9" id="KW-1185">Reference proteome</keyword>
<dbReference type="Pfam" id="PF10502">
    <property type="entry name" value="Peptidase_S26"/>
    <property type="match status" value="2"/>
</dbReference>
<dbReference type="SUPFAM" id="SSF51306">
    <property type="entry name" value="LexA/Signal peptidase"/>
    <property type="match status" value="1"/>
</dbReference>
<accession>A0A8J3WIA0</accession>
<dbReference type="CDD" id="cd06530">
    <property type="entry name" value="S26_SPase_I"/>
    <property type="match status" value="1"/>
</dbReference>
<dbReference type="InterPro" id="IPR019533">
    <property type="entry name" value="Peptidase_S26"/>
</dbReference>
<dbReference type="OrthoDB" id="5518017at2"/>
<dbReference type="GO" id="GO:0005886">
    <property type="term" value="C:plasma membrane"/>
    <property type="evidence" value="ECO:0007669"/>
    <property type="project" value="UniProtKB-SubCell"/>
</dbReference>